<organism evidence="2 3">
    <name type="scientific">Rhododendron simsii</name>
    <name type="common">Sims's rhododendron</name>
    <dbReference type="NCBI Taxonomy" id="118357"/>
    <lineage>
        <taxon>Eukaryota</taxon>
        <taxon>Viridiplantae</taxon>
        <taxon>Streptophyta</taxon>
        <taxon>Embryophyta</taxon>
        <taxon>Tracheophyta</taxon>
        <taxon>Spermatophyta</taxon>
        <taxon>Magnoliopsida</taxon>
        <taxon>eudicotyledons</taxon>
        <taxon>Gunneridae</taxon>
        <taxon>Pentapetalae</taxon>
        <taxon>asterids</taxon>
        <taxon>Ericales</taxon>
        <taxon>Ericaceae</taxon>
        <taxon>Ericoideae</taxon>
        <taxon>Rhodoreae</taxon>
        <taxon>Rhododendron</taxon>
    </lineage>
</organism>
<evidence type="ECO:0000313" key="2">
    <source>
        <dbReference type="EMBL" id="KAF7146298.1"/>
    </source>
</evidence>
<keyword evidence="1" id="KW-1133">Transmembrane helix</keyword>
<evidence type="ECO:0000313" key="3">
    <source>
        <dbReference type="Proteomes" id="UP000626092"/>
    </source>
</evidence>
<dbReference type="Proteomes" id="UP000626092">
    <property type="component" value="Unassembled WGS sequence"/>
</dbReference>
<comment type="caution">
    <text evidence="2">The sequence shown here is derived from an EMBL/GenBank/DDBJ whole genome shotgun (WGS) entry which is preliminary data.</text>
</comment>
<feature type="transmembrane region" description="Helical" evidence="1">
    <location>
        <begin position="12"/>
        <end position="34"/>
    </location>
</feature>
<keyword evidence="1" id="KW-0472">Membrane</keyword>
<accession>A0A834H3H2</accession>
<dbReference type="AlphaFoldDB" id="A0A834H3H2"/>
<protein>
    <submittedName>
        <fullName evidence="2">Uncharacterized protein</fullName>
    </submittedName>
</protein>
<name>A0A834H3H2_RHOSS</name>
<gene>
    <name evidence="2" type="ORF">RHSIM_Rhsim04G0019100</name>
</gene>
<keyword evidence="3" id="KW-1185">Reference proteome</keyword>
<evidence type="ECO:0000256" key="1">
    <source>
        <dbReference type="SAM" id="Phobius"/>
    </source>
</evidence>
<dbReference type="EMBL" id="WJXA01000004">
    <property type="protein sequence ID" value="KAF7146298.1"/>
    <property type="molecule type" value="Genomic_DNA"/>
</dbReference>
<proteinExistence type="predicted"/>
<dbReference type="OrthoDB" id="1700314at2759"/>
<sequence>MYELEGNEIFKQAIIMISCGAEIIVMAVVGLWAVGLRPSMMRFAGEMMEVMGCAVYRIIRGRPSSVLSSYLPYSSAFLPGFYNYF</sequence>
<keyword evidence="1" id="KW-0812">Transmembrane</keyword>
<reference evidence="2" key="1">
    <citation type="submission" date="2019-11" db="EMBL/GenBank/DDBJ databases">
        <authorList>
            <person name="Liu Y."/>
            <person name="Hou J."/>
            <person name="Li T.-Q."/>
            <person name="Guan C.-H."/>
            <person name="Wu X."/>
            <person name="Wu H.-Z."/>
            <person name="Ling F."/>
            <person name="Zhang R."/>
            <person name="Shi X.-G."/>
            <person name="Ren J.-P."/>
            <person name="Chen E.-F."/>
            <person name="Sun J.-M."/>
        </authorList>
    </citation>
    <scope>NUCLEOTIDE SEQUENCE</scope>
    <source>
        <strain evidence="2">Adult_tree_wgs_1</strain>
        <tissue evidence="2">Leaves</tissue>
    </source>
</reference>